<comment type="caution">
    <text evidence="3">The sequence shown here is derived from an EMBL/GenBank/DDBJ whole genome shotgun (WGS) entry which is preliminary data.</text>
</comment>
<dbReference type="Proteomes" id="UP000663889">
    <property type="component" value="Unassembled WGS sequence"/>
</dbReference>
<evidence type="ECO:0000313" key="2">
    <source>
        <dbReference type="EMBL" id="CAF1512759.1"/>
    </source>
</evidence>
<evidence type="ECO:0000313" key="3">
    <source>
        <dbReference type="EMBL" id="CAF4205820.1"/>
    </source>
</evidence>
<evidence type="ECO:0000256" key="1">
    <source>
        <dbReference type="SAM" id="MobiDB-lite"/>
    </source>
</evidence>
<reference evidence="3" key="1">
    <citation type="submission" date="2021-02" db="EMBL/GenBank/DDBJ databases">
        <authorList>
            <person name="Nowell W R."/>
        </authorList>
    </citation>
    <scope>NUCLEOTIDE SEQUENCE</scope>
</reference>
<gene>
    <name evidence="3" type="ORF">OTI717_LOCUS38768</name>
    <name evidence="2" type="ORF">SEV965_LOCUS36634</name>
</gene>
<protein>
    <submittedName>
        <fullName evidence="3">Uncharacterized protein</fullName>
    </submittedName>
</protein>
<dbReference type="Proteomes" id="UP000663823">
    <property type="component" value="Unassembled WGS sequence"/>
</dbReference>
<proteinExistence type="predicted"/>
<evidence type="ECO:0000313" key="4">
    <source>
        <dbReference type="Proteomes" id="UP000663823"/>
    </source>
</evidence>
<accession>A0A820BD16</accession>
<dbReference type="EMBL" id="CAJOAX010022244">
    <property type="protein sequence ID" value="CAF4205820.1"/>
    <property type="molecule type" value="Genomic_DNA"/>
</dbReference>
<name>A0A820BD16_9BILA</name>
<organism evidence="3 4">
    <name type="scientific">Rotaria sordida</name>
    <dbReference type="NCBI Taxonomy" id="392033"/>
    <lineage>
        <taxon>Eukaryota</taxon>
        <taxon>Metazoa</taxon>
        <taxon>Spiralia</taxon>
        <taxon>Gnathifera</taxon>
        <taxon>Rotifera</taxon>
        <taxon>Eurotatoria</taxon>
        <taxon>Bdelloidea</taxon>
        <taxon>Philodinida</taxon>
        <taxon>Philodinidae</taxon>
        <taxon>Rotaria</taxon>
    </lineage>
</organism>
<feature type="non-terminal residue" evidence="3">
    <location>
        <position position="1"/>
    </location>
</feature>
<sequence>MEIHVDNMLEIIAFHKSQQILSSSSTPQMVSHQQQQINNTFNNAHQET</sequence>
<dbReference type="EMBL" id="CAJNOU010006793">
    <property type="protein sequence ID" value="CAF1512759.1"/>
    <property type="molecule type" value="Genomic_DNA"/>
</dbReference>
<feature type="region of interest" description="Disordered" evidence="1">
    <location>
        <begin position="23"/>
        <end position="48"/>
    </location>
</feature>
<dbReference type="AlphaFoldDB" id="A0A820BD16"/>